<dbReference type="PANTHER" id="PTHR12616:SF8">
    <property type="entry name" value="VACUOLAR PROTEIN SORTING-ASSOCIATED PROTEIN 8 HOMOLOG"/>
    <property type="match status" value="1"/>
</dbReference>
<dbReference type="GO" id="GO:0034058">
    <property type="term" value="P:endosomal vesicle fusion"/>
    <property type="evidence" value="ECO:0007669"/>
    <property type="project" value="TreeGrafter"/>
</dbReference>
<dbReference type="STRING" id="74557.A0A1V9ZXG1"/>
<dbReference type="Pfam" id="PF25066">
    <property type="entry name" value="TPR_VPS8_2"/>
    <property type="match status" value="1"/>
</dbReference>
<dbReference type="InterPro" id="IPR015943">
    <property type="entry name" value="WD40/YVTN_repeat-like_dom_sf"/>
</dbReference>
<keyword evidence="6" id="KW-1185">Reference proteome</keyword>
<dbReference type="Pfam" id="PF23410">
    <property type="entry name" value="Beta-prop_VPS8"/>
    <property type="match status" value="1"/>
</dbReference>
<sequence>MELSEVDKLLADDSDNDDLVELDLNEIQAALTLEEILNEDLDGIAPVPVAAEGETQALSVQNPLLHRALLKPRASTLNTATKSPLQVAQAIEDTLLAPPSEVLVSPLAVKRRMRMHQQSLKLRKETNTLDKMKIALQLKQKQSTGGSGVVKVEPMQTISKQLAKNAEFRENGPGSPTVVAIHPKFIAIGTSKSLVLVFDHFQNIRHVLRNTSMDTNHDPYSDGAVTAIDVSPGSDFLVCGYQSGRIVLWDMLKGTSLKVVADAHDCPVVSLLFMKDQKPCILSVDANGIANKINFSKMMGYVYVVDTDPIYDGSAGKILSVAILPQSAGHAKIAHITDTYCIAAISTDKLTFLVAIEPEVRILHRWFKPDGLTSDNLPSLAFAWVALPGSSRNDTPTPMLARGWGKHVQFLEILFQPRHSHNKDGWPTFAETNHMSTTSDVVATQWLGDHVVMYLTYQDELCVYDTMSRQELEIVDVSSMGLVYASYRGNNGRSFANSFRACNDMLYLLGLKELQTARVQPWTQRIDALIEDGEWLEGLGLALDHFDGLTKAAATRAERDRFPPVFFTDQNKDQCVVDIFRMCQTNQRTGDKEDVFRYEDNADEGVRWCVGENPYSPDVSKRLEAAFQNARSGHVTKNIVPIGVAERVADLLMDYVRLAIGNAPTSSSTLDLAISHYQMLAGVAIEYCAQTHRTDLLFGDIFKRFQEVDKASVFVALLAPYILNDQLKVLSPVVMTAFVEHFQNDLTLVEKCFLHLNVRDVDFNTMLQICEQHSLYTALVYLYNEAKQDYTTPIDVLIAASGNATPQSLADLSEEALTATRGKRMIGYKCLLYISFIFTGKTFPKREIVANNPNTASRYQRMVASVAQHLFAKQTTGDVAFPRLVPLIQLDAKVFFEIMAKLFDDPNVEFEGEQTSATTSQRYSNLTLKCPSRMEMVLSLADTIVGTPTEPQSQFPASKYFSAADQGHFYMFEARLLSSGAIDAQQYATARSNNANNSQWVMDSLMHFLASGPQSLSSTAGDEDGFDKIGRQAMLVRLLQTLSPDSYDQTTLLRRVTRETMNRAAVVLHRARGEFNETISAYLADTDHEYKLSVFSYIRSERDKVAEQDGDASNSDVAKARQADIEQGIINHCGGLLEVDPHEFVVLILENFASLNVKIIQKFVSVGGKTGAKWEFTYLRQILTSAEGEDSDVIRDLLEREKTVLQMAEDPAVQERFIRLLCEFEPSQVFPYLAAHDSYKVETCLKLCKEFKITDAEAYLLERTGDVNGALTIILTSMEKQLKVLKPALRGFNLNTADTSASGWQQESIIESVQEGKEVMKTLDVAIAMCQRNSARHHDDQSEKLWFTLLDMCLKVQNLAKKSMQSKTKSRTSTRGAQTVFQVAVNELIRIILERMSSCVSLQAILFKITNEHGKDEFGDFRPTIFGMLDTYNYEHNIYQTANALIRTDLHDQVMVLRRAQAKCIASASVTCHYCKVVLSKPPFGMGQHYNSKEKWNRHTSSVSVKATGQLFHDSCAKMWEQELDKKEDHARKAGGAHTRTSTGSQDNEGEAGDDENQSSSRSLKRQGSTRRYLSRLKRVRDTTKTNRALHHLLASLNRVDGTKNKYLRGNTATFSLKPASLPKVSRQGPRKPGVLPAKANKTTKF</sequence>
<evidence type="ECO:0000313" key="5">
    <source>
        <dbReference type="EMBL" id="OQS02659.1"/>
    </source>
</evidence>
<dbReference type="Proteomes" id="UP000243217">
    <property type="component" value="Unassembled WGS sequence"/>
</dbReference>
<organism evidence="5 6">
    <name type="scientific">Thraustotheca clavata</name>
    <dbReference type="NCBI Taxonomy" id="74557"/>
    <lineage>
        <taxon>Eukaryota</taxon>
        <taxon>Sar</taxon>
        <taxon>Stramenopiles</taxon>
        <taxon>Oomycota</taxon>
        <taxon>Saprolegniomycetes</taxon>
        <taxon>Saprolegniales</taxon>
        <taxon>Achlyaceae</taxon>
        <taxon>Thraustotheca</taxon>
    </lineage>
</organism>
<feature type="domain" description="Vacuolar protein sorting-associated protein 8 central" evidence="3">
    <location>
        <begin position="713"/>
        <end position="903"/>
    </location>
</feature>
<dbReference type="GO" id="GO:0006623">
    <property type="term" value="P:protein targeting to vacuole"/>
    <property type="evidence" value="ECO:0007669"/>
    <property type="project" value="InterPro"/>
</dbReference>
<dbReference type="Pfam" id="PF12816">
    <property type="entry name" value="TPR_Vps8"/>
    <property type="match status" value="1"/>
</dbReference>
<dbReference type="EMBL" id="JNBS01001097">
    <property type="protein sequence ID" value="OQS02659.1"/>
    <property type="molecule type" value="Genomic_DNA"/>
</dbReference>
<feature type="domain" description="VPS8-like TPR-like repeats" evidence="4">
    <location>
        <begin position="1331"/>
        <end position="1457"/>
    </location>
</feature>
<dbReference type="GO" id="GO:0005770">
    <property type="term" value="C:late endosome"/>
    <property type="evidence" value="ECO:0007669"/>
    <property type="project" value="TreeGrafter"/>
</dbReference>
<evidence type="ECO:0000313" key="6">
    <source>
        <dbReference type="Proteomes" id="UP000243217"/>
    </source>
</evidence>
<comment type="caution">
    <text evidence="5">The sequence shown here is derived from an EMBL/GenBank/DDBJ whole genome shotgun (WGS) entry which is preliminary data.</text>
</comment>
<protein>
    <submittedName>
        <fullName evidence="5">Vacuolar protein sorting-associated protein 8</fullName>
    </submittedName>
</protein>
<dbReference type="InterPro" id="IPR025941">
    <property type="entry name" value="Vps8_central_dom"/>
</dbReference>
<feature type="compositionally biased region" description="Acidic residues" evidence="2">
    <location>
        <begin position="1548"/>
        <end position="1557"/>
    </location>
</feature>
<dbReference type="GO" id="GO:0030897">
    <property type="term" value="C:HOPS complex"/>
    <property type="evidence" value="ECO:0007669"/>
    <property type="project" value="TreeGrafter"/>
</dbReference>
<evidence type="ECO:0000259" key="3">
    <source>
        <dbReference type="Pfam" id="PF12816"/>
    </source>
</evidence>
<dbReference type="PANTHER" id="PTHR12616">
    <property type="entry name" value="VACUOLAR PROTEIN SORTING VPS41"/>
    <property type="match status" value="1"/>
</dbReference>
<dbReference type="OrthoDB" id="289913at2759"/>
<dbReference type="InterPro" id="IPR059070">
    <property type="entry name" value="TPR_VPS8_2"/>
</dbReference>
<dbReference type="SUPFAM" id="SSF50978">
    <property type="entry name" value="WD40 repeat-like"/>
    <property type="match status" value="1"/>
</dbReference>
<reference evidence="5 6" key="1">
    <citation type="journal article" date="2014" name="Genome Biol. Evol.">
        <title>The secreted proteins of Achlya hypogyna and Thraustotheca clavata identify the ancestral oomycete secretome and reveal gene acquisitions by horizontal gene transfer.</title>
        <authorList>
            <person name="Misner I."/>
            <person name="Blouin N."/>
            <person name="Leonard G."/>
            <person name="Richards T.A."/>
            <person name="Lane C.E."/>
        </authorList>
    </citation>
    <scope>NUCLEOTIDE SEQUENCE [LARGE SCALE GENOMIC DNA]</scope>
    <source>
        <strain evidence="5 6">ATCC 34112</strain>
    </source>
</reference>
<name>A0A1V9ZXG1_9STRA</name>
<feature type="region of interest" description="Disordered" evidence="2">
    <location>
        <begin position="1526"/>
        <end position="1584"/>
    </location>
</feature>
<evidence type="ECO:0000259" key="4">
    <source>
        <dbReference type="Pfam" id="PF25066"/>
    </source>
</evidence>
<dbReference type="InterPro" id="IPR036322">
    <property type="entry name" value="WD40_repeat_dom_sf"/>
</dbReference>
<dbReference type="InterPro" id="IPR045111">
    <property type="entry name" value="Vps41/Vps8"/>
</dbReference>
<dbReference type="Gene3D" id="2.130.10.10">
    <property type="entry name" value="YVTN repeat-like/Quinoprotein amine dehydrogenase"/>
    <property type="match status" value="1"/>
</dbReference>
<evidence type="ECO:0000256" key="1">
    <source>
        <dbReference type="ARBA" id="ARBA00009422"/>
    </source>
</evidence>
<feature type="region of interest" description="Disordered" evidence="2">
    <location>
        <begin position="1622"/>
        <end position="1646"/>
    </location>
</feature>
<comment type="similarity">
    <text evidence="1">Belongs to the VPS8 family.</text>
</comment>
<accession>A0A1V9ZXG1</accession>
<feature type="compositionally biased region" description="Basic residues" evidence="2">
    <location>
        <begin position="1563"/>
        <end position="1579"/>
    </location>
</feature>
<proteinExistence type="inferred from homology"/>
<evidence type="ECO:0000256" key="2">
    <source>
        <dbReference type="SAM" id="MobiDB-lite"/>
    </source>
</evidence>
<gene>
    <name evidence="5" type="ORF">THRCLA_04976</name>
</gene>